<evidence type="ECO:0000259" key="10">
    <source>
        <dbReference type="SMART" id="SM00849"/>
    </source>
</evidence>
<reference evidence="12" key="1">
    <citation type="submission" date="2015-02" db="EMBL/GenBank/DDBJ databases">
        <title>Genome sequencing for Strongylocentrotus purpuratus.</title>
        <authorList>
            <person name="Murali S."/>
            <person name="Liu Y."/>
            <person name="Vee V."/>
            <person name="English A."/>
            <person name="Wang M."/>
            <person name="Skinner E."/>
            <person name="Han Y."/>
            <person name="Muzny D.M."/>
            <person name="Worley K.C."/>
            <person name="Gibbs R.A."/>
        </authorList>
    </citation>
    <scope>NUCLEOTIDE SEQUENCE</scope>
</reference>
<keyword evidence="8" id="KW-0862">Zinc</keyword>
<dbReference type="NCBIfam" id="TIGR03413">
    <property type="entry name" value="GSH_gloB"/>
    <property type="match status" value="1"/>
</dbReference>
<evidence type="ECO:0000256" key="4">
    <source>
        <dbReference type="ARBA" id="ARBA00006759"/>
    </source>
</evidence>
<keyword evidence="7" id="KW-0378">Hydrolase</keyword>
<dbReference type="InterPro" id="IPR035680">
    <property type="entry name" value="Clx_II_MBL"/>
</dbReference>
<comment type="cofactor">
    <cofactor evidence="2">
        <name>Zn(2+)</name>
        <dbReference type="ChEBI" id="CHEBI:29105"/>
    </cofactor>
</comment>
<dbReference type="FunCoup" id="A0A7M7RDD4">
    <property type="interactions" value="1891"/>
</dbReference>
<dbReference type="CTD" id="3029"/>
<evidence type="ECO:0000256" key="7">
    <source>
        <dbReference type="ARBA" id="ARBA00022801"/>
    </source>
</evidence>
<dbReference type="Pfam" id="PF16123">
    <property type="entry name" value="HAGH_C"/>
    <property type="match status" value="1"/>
</dbReference>
<dbReference type="Proteomes" id="UP000007110">
    <property type="component" value="Unassembled WGS sequence"/>
</dbReference>
<keyword evidence="12" id="KW-1185">Reference proteome</keyword>
<evidence type="ECO:0000256" key="6">
    <source>
        <dbReference type="ARBA" id="ARBA00022723"/>
    </source>
</evidence>
<dbReference type="FunFam" id="3.60.15.10:FF:000019">
    <property type="entry name" value="Hydroxyacylglutathione hydrolase, mitochondrial"/>
    <property type="match status" value="1"/>
</dbReference>
<dbReference type="Gene3D" id="3.60.15.10">
    <property type="entry name" value="Ribonuclease Z/Hydroxyacylglutathione hydrolase-like"/>
    <property type="match status" value="1"/>
</dbReference>
<dbReference type="EC" id="3.1.2.6" evidence="5"/>
<sequence length="328" mass="36250">MLTVRRLNSNLTVVSRFIRTGSTFTQPSDQQSPNFGGSRPSLARLHHIQTVLRPQLRLCHSASTVTSLPDMKITLLSALEDNYMYLLTDEATKEAAIVDPVDPEKVLKAVQEEGVNLTTVLTTHHHWDHAGGNEKLVKLTSGLTVCGGDDRIGALNKKVGHGDEFKVGNLQVRCLFTPCHTTGHICYFVQGDPSEAPVVFTGDTLFLSGCGRFFEGTPDQMYAALIEKLSKLPDNTNVFCGHEYSVSSLSFALSVEPDNVSIQKKLEWAKDQRAKKLPTIPSTLAEEKAYNPFMRVGAKSIQDHVGSTEPIEVMGRLRKEKDNFKPKK</sequence>
<dbReference type="GeneID" id="578596"/>
<comment type="pathway">
    <text evidence="3">Secondary metabolite metabolism; methylglyoxal degradation; (R)-lactate from methylglyoxal: step 2/2.</text>
</comment>
<dbReference type="GO" id="GO:0019243">
    <property type="term" value="P:methylglyoxal catabolic process to D-lactate via S-lactoyl-glutathione"/>
    <property type="evidence" value="ECO:0007669"/>
    <property type="project" value="InterPro"/>
</dbReference>
<dbReference type="PANTHER" id="PTHR11935:SF94">
    <property type="entry name" value="TENZING NORGAY, ISOFORM C"/>
    <property type="match status" value="1"/>
</dbReference>
<reference evidence="11" key="2">
    <citation type="submission" date="2021-01" db="UniProtKB">
        <authorList>
            <consortium name="EnsemblMetazoa"/>
        </authorList>
    </citation>
    <scope>IDENTIFICATION</scope>
</reference>
<feature type="domain" description="Metallo-beta-lactamase" evidence="10">
    <location>
        <begin position="81"/>
        <end position="242"/>
    </location>
</feature>
<dbReference type="InterPro" id="IPR001279">
    <property type="entry name" value="Metallo-B-lactamas"/>
</dbReference>
<dbReference type="HAMAP" id="MF_01374">
    <property type="entry name" value="Glyoxalase_2"/>
    <property type="match status" value="1"/>
</dbReference>
<dbReference type="PANTHER" id="PTHR11935">
    <property type="entry name" value="BETA LACTAMASE DOMAIN"/>
    <property type="match status" value="1"/>
</dbReference>
<dbReference type="InParanoid" id="A0A7M7RDD4"/>
<evidence type="ECO:0000256" key="3">
    <source>
        <dbReference type="ARBA" id="ARBA00004963"/>
    </source>
</evidence>
<dbReference type="SUPFAM" id="SSF56281">
    <property type="entry name" value="Metallo-hydrolase/oxidoreductase"/>
    <property type="match status" value="1"/>
</dbReference>
<comment type="catalytic activity">
    <reaction evidence="1">
        <text>an S-(2-hydroxyacyl)glutathione + H2O = a 2-hydroxy carboxylate + glutathione + H(+)</text>
        <dbReference type="Rhea" id="RHEA:21864"/>
        <dbReference type="ChEBI" id="CHEBI:15377"/>
        <dbReference type="ChEBI" id="CHEBI:15378"/>
        <dbReference type="ChEBI" id="CHEBI:57925"/>
        <dbReference type="ChEBI" id="CHEBI:58896"/>
        <dbReference type="ChEBI" id="CHEBI:71261"/>
        <dbReference type="EC" id="3.1.2.6"/>
    </reaction>
</comment>
<evidence type="ECO:0000256" key="8">
    <source>
        <dbReference type="ARBA" id="ARBA00022833"/>
    </source>
</evidence>
<evidence type="ECO:0000256" key="5">
    <source>
        <dbReference type="ARBA" id="ARBA00011917"/>
    </source>
</evidence>
<dbReference type="InterPro" id="IPR036866">
    <property type="entry name" value="RibonucZ/Hydroxyglut_hydro"/>
</dbReference>
<dbReference type="OrthoDB" id="515692at2759"/>
<evidence type="ECO:0000256" key="9">
    <source>
        <dbReference type="ARBA" id="ARBA00031044"/>
    </source>
</evidence>
<evidence type="ECO:0000313" key="11">
    <source>
        <dbReference type="EnsemblMetazoa" id="XP_783848"/>
    </source>
</evidence>
<dbReference type="InterPro" id="IPR032282">
    <property type="entry name" value="HAGH_C"/>
</dbReference>
<comment type="similarity">
    <text evidence="4">Belongs to the metallo-beta-lactamase superfamily. Glyoxalase II family.</text>
</comment>
<evidence type="ECO:0000313" key="12">
    <source>
        <dbReference type="Proteomes" id="UP000007110"/>
    </source>
</evidence>
<name>A0A7M7RDD4_STRPU</name>
<dbReference type="OMA" id="NYIWLLQ"/>
<proteinExistence type="inferred from homology"/>
<organism evidence="11 12">
    <name type="scientific">Strongylocentrotus purpuratus</name>
    <name type="common">Purple sea urchin</name>
    <dbReference type="NCBI Taxonomy" id="7668"/>
    <lineage>
        <taxon>Eukaryota</taxon>
        <taxon>Metazoa</taxon>
        <taxon>Echinodermata</taxon>
        <taxon>Eleutherozoa</taxon>
        <taxon>Echinozoa</taxon>
        <taxon>Echinoidea</taxon>
        <taxon>Euechinoidea</taxon>
        <taxon>Echinacea</taxon>
        <taxon>Camarodonta</taxon>
        <taxon>Echinidea</taxon>
        <taxon>Strongylocentrotidae</taxon>
        <taxon>Strongylocentrotus</taxon>
    </lineage>
</organism>
<dbReference type="SMART" id="SM00849">
    <property type="entry name" value="Lactamase_B"/>
    <property type="match status" value="1"/>
</dbReference>
<dbReference type="AlphaFoldDB" id="A0A7M7RDD4"/>
<keyword evidence="6" id="KW-0479">Metal-binding</keyword>
<dbReference type="InterPro" id="IPR017782">
    <property type="entry name" value="Hydroxyacylglutathione_Hdrlase"/>
</dbReference>
<dbReference type="CDD" id="cd07723">
    <property type="entry name" value="hydroxyacylglutathione_hydrolase_MBL-fold"/>
    <property type="match status" value="1"/>
</dbReference>
<dbReference type="Pfam" id="PF00753">
    <property type="entry name" value="Lactamase_B"/>
    <property type="match status" value="1"/>
</dbReference>
<dbReference type="EnsemblMetazoa" id="XM_778755">
    <property type="protein sequence ID" value="XP_783848"/>
    <property type="gene ID" value="LOC578596"/>
</dbReference>
<dbReference type="GO" id="GO:0046872">
    <property type="term" value="F:metal ion binding"/>
    <property type="evidence" value="ECO:0007669"/>
    <property type="project" value="UniProtKB-KW"/>
</dbReference>
<dbReference type="GO" id="GO:0004416">
    <property type="term" value="F:hydroxyacylglutathione hydrolase activity"/>
    <property type="evidence" value="ECO:0000318"/>
    <property type="project" value="GO_Central"/>
</dbReference>
<accession>A0A7M7RDD4</accession>
<protein>
    <recommendedName>
        <fullName evidence="5">hydroxyacylglutathione hydrolase</fullName>
        <ecNumber evidence="5">3.1.2.6</ecNumber>
    </recommendedName>
    <alternativeName>
        <fullName evidence="9">Glyoxalase II</fullName>
    </alternativeName>
</protein>
<dbReference type="RefSeq" id="XP_783848.3">
    <property type="nucleotide sequence ID" value="XM_778755.5"/>
</dbReference>
<evidence type="ECO:0000256" key="1">
    <source>
        <dbReference type="ARBA" id="ARBA00001623"/>
    </source>
</evidence>
<evidence type="ECO:0000256" key="2">
    <source>
        <dbReference type="ARBA" id="ARBA00001947"/>
    </source>
</evidence>
<dbReference type="KEGG" id="spu:578596"/>